<name>A0A8H5M814_9AGAR</name>
<comment type="caution">
    <text evidence="3">The sequence shown here is derived from an EMBL/GenBank/DDBJ whole genome shotgun (WGS) entry which is preliminary data.</text>
</comment>
<evidence type="ECO:0000313" key="3">
    <source>
        <dbReference type="EMBL" id="KAF5384172.1"/>
    </source>
</evidence>
<protein>
    <submittedName>
        <fullName evidence="3">Uncharacterized protein</fullName>
    </submittedName>
</protein>
<feature type="chain" id="PRO_5034365223" evidence="2">
    <location>
        <begin position="22"/>
        <end position="382"/>
    </location>
</feature>
<feature type="signal peptide" evidence="2">
    <location>
        <begin position="1"/>
        <end position="21"/>
    </location>
</feature>
<evidence type="ECO:0000313" key="4">
    <source>
        <dbReference type="Proteomes" id="UP000565441"/>
    </source>
</evidence>
<keyword evidence="2" id="KW-0732">Signal</keyword>
<evidence type="ECO:0000256" key="1">
    <source>
        <dbReference type="SAM" id="Phobius"/>
    </source>
</evidence>
<evidence type="ECO:0000256" key="2">
    <source>
        <dbReference type="SAM" id="SignalP"/>
    </source>
</evidence>
<accession>A0A8H5M814</accession>
<reference evidence="3 4" key="1">
    <citation type="journal article" date="2020" name="ISME J.">
        <title>Uncovering the hidden diversity of litter-decomposition mechanisms in mushroom-forming fungi.</title>
        <authorList>
            <person name="Floudas D."/>
            <person name="Bentzer J."/>
            <person name="Ahren D."/>
            <person name="Johansson T."/>
            <person name="Persson P."/>
            <person name="Tunlid A."/>
        </authorList>
    </citation>
    <scope>NUCLEOTIDE SEQUENCE [LARGE SCALE GENOMIC DNA]</scope>
    <source>
        <strain evidence="3 4">CBS 661.87</strain>
    </source>
</reference>
<dbReference type="EMBL" id="JAACJP010000005">
    <property type="protein sequence ID" value="KAF5384172.1"/>
    <property type="molecule type" value="Genomic_DNA"/>
</dbReference>
<dbReference type="Proteomes" id="UP000565441">
    <property type="component" value="Unassembled WGS sequence"/>
</dbReference>
<proteinExistence type="predicted"/>
<dbReference type="AlphaFoldDB" id="A0A8H5M814"/>
<keyword evidence="4" id="KW-1185">Reference proteome</keyword>
<sequence length="382" mass="42063">MYSSFVNALSVLSMTFGSRLAQFVVGLAPFVHYWVPTETLVEVARPIPPIPTSTTPLTPTPTSLAQPFITPSGFLLGTFFTAVILLAITGSALGIVAAAKAPFARGLYSLAAKTISYLGAHGTTSDTTSLDPECLKRVLLFLRLDYRDLRKVQIDIGKVETCLRDHQAVIIPPTYEQVERAAQAGRNRSAKDVRVAQDREVSPVSTCRRTWTILARAFLRPCKYIVKTVCTTAIRVSTALLKSDFFVGTKVLLFQGLCLLAAKIIAYLGTPESLLVDDPPLYPLPDLPLPDNPFNRHPQWFNALVLLLLTVHADLGQTHRRFVRLVNEFRAFWFRHAAPTYDQSVRAARDADEAGTIPPNYQQACAEGARDVDQAGVIAELR</sequence>
<gene>
    <name evidence="3" type="ORF">D9615_003167</name>
</gene>
<keyword evidence="1" id="KW-0472">Membrane</keyword>
<organism evidence="3 4">
    <name type="scientific">Tricholomella constricta</name>
    <dbReference type="NCBI Taxonomy" id="117010"/>
    <lineage>
        <taxon>Eukaryota</taxon>
        <taxon>Fungi</taxon>
        <taxon>Dikarya</taxon>
        <taxon>Basidiomycota</taxon>
        <taxon>Agaricomycotina</taxon>
        <taxon>Agaricomycetes</taxon>
        <taxon>Agaricomycetidae</taxon>
        <taxon>Agaricales</taxon>
        <taxon>Tricholomatineae</taxon>
        <taxon>Lyophyllaceae</taxon>
        <taxon>Tricholomella</taxon>
    </lineage>
</organism>
<keyword evidence="1" id="KW-0812">Transmembrane</keyword>
<keyword evidence="1" id="KW-1133">Transmembrane helix</keyword>
<feature type="transmembrane region" description="Helical" evidence="1">
    <location>
        <begin position="74"/>
        <end position="99"/>
    </location>
</feature>